<dbReference type="PANTHER" id="PTHR31082:SF4">
    <property type="entry name" value="PHEROMONE-REGULATED MEMBRANE PROTEIN 10"/>
    <property type="match status" value="1"/>
</dbReference>
<keyword evidence="1" id="KW-1133">Transmembrane helix</keyword>
<evidence type="ECO:0000313" key="2">
    <source>
        <dbReference type="EMBL" id="KAG9968378.1"/>
    </source>
</evidence>
<evidence type="ECO:0000313" key="3">
    <source>
        <dbReference type="Proteomes" id="UP000729357"/>
    </source>
</evidence>
<sequence length="94" mass="9369">AMLPAILVQVPSGLAVNGSLLSGVQAADQIAGKGQNGSTTTDAATLQSGGSVNSVAFNVGYSVVQIAIGITVGIFASTLIVYPFGKRRSGLFSL</sequence>
<comment type="caution">
    <text evidence="2">The sequence shown here is derived from an EMBL/GenBank/DDBJ whole genome shotgun (WGS) entry which is preliminary data.</text>
</comment>
<keyword evidence="1" id="KW-0472">Membrane</keyword>
<accession>A0A9P8FDD3</accession>
<feature type="non-terminal residue" evidence="2">
    <location>
        <position position="1"/>
    </location>
</feature>
<dbReference type="EMBL" id="JAHFXS010003425">
    <property type="protein sequence ID" value="KAG9968378.1"/>
    <property type="molecule type" value="Genomic_DNA"/>
</dbReference>
<keyword evidence="3" id="KW-1185">Reference proteome</keyword>
<gene>
    <name evidence="2" type="ORF">KCU98_g15773</name>
</gene>
<feature type="non-terminal residue" evidence="2">
    <location>
        <position position="94"/>
    </location>
</feature>
<dbReference type="Proteomes" id="UP000729357">
    <property type="component" value="Unassembled WGS sequence"/>
</dbReference>
<organism evidence="2 3">
    <name type="scientific">Aureobasidium melanogenum</name>
    <name type="common">Aureobasidium pullulans var. melanogenum</name>
    <dbReference type="NCBI Taxonomy" id="46634"/>
    <lineage>
        <taxon>Eukaryota</taxon>
        <taxon>Fungi</taxon>
        <taxon>Dikarya</taxon>
        <taxon>Ascomycota</taxon>
        <taxon>Pezizomycotina</taxon>
        <taxon>Dothideomycetes</taxon>
        <taxon>Dothideomycetidae</taxon>
        <taxon>Dothideales</taxon>
        <taxon>Saccotheciaceae</taxon>
        <taxon>Aureobasidium</taxon>
    </lineage>
</organism>
<name>A0A9P8FDD3_AURME</name>
<feature type="transmembrane region" description="Helical" evidence="1">
    <location>
        <begin position="63"/>
        <end position="84"/>
    </location>
</feature>
<keyword evidence="1" id="KW-0812">Transmembrane</keyword>
<proteinExistence type="predicted"/>
<reference evidence="2" key="2">
    <citation type="submission" date="2021-08" db="EMBL/GenBank/DDBJ databases">
        <authorList>
            <person name="Gostincar C."/>
            <person name="Sun X."/>
            <person name="Song Z."/>
            <person name="Gunde-Cimerman N."/>
        </authorList>
    </citation>
    <scope>NUCLEOTIDE SEQUENCE</scope>
    <source>
        <strain evidence="2">EXF-9298</strain>
    </source>
</reference>
<dbReference type="InterPro" id="IPR051361">
    <property type="entry name" value="ThrE/Ser_Exporter"/>
</dbReference>
<dbReference type="PANTHER" id="PTHR31082">
    <property type="entry name" value="PHEROMONE-REGULATED MEMBRANE PROTEIN 10"/>
    <property type="match status" value="1"/>
</dbReference>
<dbReference type="AlphaFoldDB" id="A0A9P8FDD3"/>
<reference evidence="2" key="1">
    <citation type="journal article" date="2021" name="J Fungi (Basel)">
        <title>Virulence traits and population genomics of the black yeast Aureobasidium melanogenum.</title>
        <authorList>
            <person name="Cernosa A."/>
            <person name="Sun X."/>
            <person name="Gostincar C."/>
            <person name="Fang C."/>
            <person name="Gunde-Cimerman N."/>
            <person name="Song Z."/>
        </authorList>
    </citation>
    <scope>NUCLEOTIDE SEQUENCE</scope>
    <source>
        <strain evidence="2">EXF-9298</strain>
    </source>
</reference>
<evidence type="ECO:0000256" key="1">
    <source>
        <dbReference type="SAM" id="Phobius"/>
    </source>
</evidence>
<protein>
    <submittedName>
        <fullName evidence="2">Uncharacterized protein</fullName>
    </submittedName>
</protein>